<evidence type="ECO:0000256" key="1">
    <source>
        <dbReference type="ARBA" id="ARBA00022679"/>
    </source>
</evidence>
<dbReference type="PANTHER" id="PTHR48228">
    <property type="entry name" value="SUCCINYL-COA--D-CITRAMALATE COA-TRANSFERASE"/>
    <property type="match status" value="1"/>
</dbReference>
<evidence type="ECO:0000313" key="2">
    <source>
        <dbReference type="EMBL" id="MDQ0346579.1"/>
    </source>
</evidence>
<dbReference type="InterPro" id="IPR023606">
    <property type="entry name" value="CoA-Trfase_III_dom_1_sf"/>
</dbReference>
<dbReference type="Gene3D" id="3.30.1540.10">
    <property type="entry name" value="formyl-coa transferase, domain 3"/>
    <property type="match status" value="1"/>
</dbReference>
<gene>
    <name evidence="2" type="ORF">J2S76_000996</name>
</gene>
<evidence type="ECO:0000313" key="3">
    <source>
        <dbReference type="Proteomes" id="UP001238467"/>
    </source>
</evidence>
<protein>
    <submittedName>
        <fullName evidence="2">Crotonobetainyl-CoA:carnitine CoA-transferase CaiB-like acyl-CoA transferase</fullName>
    </submittedName>
</protein>
<name>A0ABU0DDS6_9HYPH</name>
<comment type="caution">
    <text evidence="2">The sequence shown here is derived from an EMBL/GenBank/DDBJ whole genome shotgun (WGS) entry which is preliminary data.</text>
</comment>
<keyword evidence="3" id="KW-1185">Reference proteome</keyword>
<dbReference type="RefSeq" id="WP_307058085.1">
    <property type="nucleotide sequence ID" value="NZ_JAUSUH010000002.1"/>
</dbReference>
<dbReference type="InterPro" id="IPR003673">
    <property type="entry name" value="CoA-Trfase_fam_III"/>
</dbReference>
<dbReference type="InterPro" id="IPR044855">
    <property type="entry name" value="CoA-Trfase_III_dom3_sf"/>
</dbReference>
<proteinExistence type="predicted"/>
<reference evidence="2 3" key="1">
    <citation type="submission" date="2023-07" db="EMBL/GenBank/DDBJ databases">
        <title>Genomic Encyclopedia of Type Strains, Phase IV (KMG-IV): sequencing the most valuable type-strain genomes for metagenomic binning, comparative biology and taxonomic classification.</title>
        <authorList>
            <person name="Goeker M."/>
        </authorList>
    </citation>
    <scope>NUCLEOTIDE SEQUENCE [LARGE SCALE GENOMIC DNA]</scope>
    <source>
        <strain evidence="2 3">DSM 1277</strain>
    </source>
</reference>
<accession>A0ABU0DDS6</accession>
<dbReference type="PANTHER" id="PTHR48228:SF6">
    <property type="entry name" value="L-CARNITINE COA-TRANSFERASE"/>
    <property type="match status" value="1"/>
</dbReference>
<dbReference type="Pfam" id="PF02515">
    <property type="entry name" value="CoA_transf_3"/>
    <property type="match status" value="1"/>
</dbReference>
<dbReference type="Gene3D" id="3.40.50.10540">
    <property type="entry name" value="Crotonobetainyl-coa:carnitine coa-transferase, domain 1"/>
    <property type="match status" value="1"/>
</dbReference>
<keyword evidence="1" id="KW-0808">Transferase</keyword>
<dbReference type="InterPro" id="IPR050509">
    <property type="entry name" value="CoA-transferase_III"/>
</dbReference>
<dbReference type="Proteomes" id="UP001238467">
    <property type="component" value="Unassembled WGS sequence"/>
</dbReference>
<dbReference type="SUPFAM" id="SSF89796">
    <property type="entry name" value="CoA-transferase family III (CaiB/BaiF)"/>
    <property type="match status" value="1"/>
</dbReference>
<organism evidence="2 3">
    <name type="scientific">Ancylobacter vacuolatus</name>
    <dbReference type="NCBI Taxonomy" id="223389"/>
    <lineage>
        <taxon>Bacteria</taxon>
        <taxon>Pseudomonadati</taxon>
        <taxon>Pseudomonadota</taxon>
        <taxon>Alphaproteobacteria</taxon>
        <taxon>Hyphomicrobiales</taxon>
        <taxon>Xanthobacteraceae</taxon>
        <taxon>Ancylobacter</taxon>
    </lineage>
</organism>
<sequence>MEASRQGPAEGPLSGIRVIELGNLIAAPFAARLMAEFGAEVIKVEAPGEGDPLRKWRKLHEGTSLWWYLQSRNKKSVAINMRLQEGQEVVRRLVRDADVLIENFRPGTLERWGLGWDALKAINPTLVMVRISGFGQDGPYRERPGFGAVGEAMGGMRFTTGEPDRPPARTGISIGDSLAALHAVMGALMALIHIKSGRGTGQVVDVSLFESVFNMMESLVPEFDAFDFVRTRSGGALPGIAPSNSYPTAEGTYVIVAGNGDGIFRRLMGTIGREDLGGDPRLASNDGRVRHVEEIDAAITAWTSRHSLDEVTAALDRAEVPNGRIYSVADIVDDPQYLARDMILPSTLPDGLSVKMPGIVPKLSETPGAVNWLGPALGEHTATVLATLGYDEAEIEALVANGAVAKGTVVSEPGAGGMP</sequence>
<dbReference type="EMBL" id="JAUSUH010000002">
    <property type="protein sequence ID" value="MDQ0346579.1"/>
    <property type="molecule type" value="Genomic_DNA"/>
</dbReference>